<dbReference type="PANTHER" id="PTHR10046">
    <property type="entry name" value="ATP DEPENDENT LON PROTEASE FAMILY MEMBER"/>
    <property type="match status" value="1"/>
</dbReference>
<dbReference type="InterPro" id="IPR046843">
    <property type="entry name" value="LonB_AAA-LID"/>
</dbReference>
<dbReference type="InterPro" id="IPR041699">
    <property type="entry name" value="AAA_32"/>
</dbReference>
<dbReference type="KEGG" id="tal:Thal_1073"/>
<dbReference type="InterPro" id="IPR046844">
    <property type="entry name" value="Lon-like_helical"/>
</dbReference>
<feature type="active site" evidence="2">
    <location>
        <position position="686"/>
    </location>
</feature>
<evidence type="ECO:0000259" key="3">
    <source>
        <dbReference type="PROSITE" id="PS51786"/>
    </source>
</evidence>
<evidence type="ECO:0000313" key="5">
    <source>
        <dbReference type="Proteomes" id="UP000002043"/>
    </source>
</evidence>
<dbReference type="OrthoDB" id="9758568at2"/>
<dbReference type="Pfam" id="PF13654">
    <property type="entry name" value="AAA_32"/>
    <property type="match status" value="1"/>
</dbReference>
<keyword evidence="2" id="KW-0720">Serine protease</keyword>
<dbReference type="GO" id="GO:0004176">
    <property type="term" value="F:ATP-dependent peptidase activity"/>
    <property type="evidence" value="ECO:0007669"/>
    <property type="project" value="UniProtKB-UniRule"/>
</dbReference>
<protein>
    <recommendedName>
        <fullName evidence="2">endopeptidase La</fullName>
        <ecNumber evidence="2">3.4.21.53</ecNumber>
    </recommendedName>
</protein>
<dbReference type="PROSITE" id="PS51786">
    <property type="entry name" value="LON_PROTEOLYTIC"/>
    <property type="match status" value="1"/>
</dbReference>
<evidence type="ECO:0000256" key="1">
    <source>
        <dbReference type="ARBA" id="ARBA00022670"/>
    </source>
</evidence>
<dbReference type="Gene3D" id="3.30.230.10">
    <property type="match status" value="1"/>
</dbReference>
<reference evidence="5" key="1">
    <citation type="journal article" date="2010" name="Stand. Genomic Sci.">
        <title>Complete genome sequence of Thermocrinis albus type strain (HI 11/12T).</title>
        <authorList>
            <person name="Wirth R."/>
            <person name="Sikorski J."/>
            <person name="Brambilla E."/>
            <person name="Misra M."/>
            <person name="Lapidus A."/>
            <person name="Copeland A."/>
            <person name="Nolan M."/>
            <person name="Lucas S."/>
            <person name="Chen F."/>
            <person name="Tice H."/>
            <person name="Cheng J.F."/>
            <person name="Han C."/>
            <person name="Detter J.C."/>
            <person name="Tapia R."/>
            <person name="Bruce D."/>
            <person name="Goodwin L."/>
            <person name="Pitluck S."/>
            <person name="Pati A."/>
            <person name="Anderson I."/>
            <person name="Ivanova N."/>
            <person name="Mavromatis K."/>
            <person name="Mikhailova N."/>
            <person name="Chen A."/>
            <person name="Palaniappan K."/>
            <person name="Bilek Y."/>
            <person name="Hader T."/>
            <person name="Land M."/>
            <person name="Hauser L."/>
            <person name="Chang Y.J."/>
            <person name="Jeffries C.D."/>
            <person name="Tindall B.J."/>
            <person name="Rohde M."/>
            <person name="Goker M."/>
            <person name="Bristow J."/>
            <person name="Eisen J.A."/>
            <person name="Markowitz V."/>
            <person name="Hugenholtz P."/>
            <person name="Kyrpides N.C."/>
            <person name="Klenk H.P."/>
        </authorList>
    </citation>
    <scope>NUCLEOTIDE SEQUENCE [LARGE SCALE GENOMIC DNA]</scope>
    <source>
        <strain evidence="5">DSM 14484 / JCM 11386 / HI 11/12</strain>
    </source>
</reference>
<evidence type="ECO:0000256" key="2">
    <source>
        <dbReference type="PROSITE-ProRule" id="PRU01122"/>
    </source>
</evidence>
<dbReference type="RefSeq" id="WP_012992111.1">
    <property type="nucleotide sequence ID" value="NC_013894.1"/>
</dbReference>
<dbReference type="PRINTS" id="PR00830">
    <property type="entry name" value="ENDOLAPTASE"/>
</dbReference>
<dbReference type="EMBL" id="CP001931">
    <property type="protein sequence ID" value="ADC89705.1"/>
    <property type="molecule type" value="Genomic_DNA"/>
</dbReference>
<dbReference type="eggNOG" id="COG1067">
    <property type="taxonomic scope" value="Bacteria"/>
</dbReference>
<dbReference type="InterPro" id="IPR027065">
    <property type="entry name" value="Lon_Prtase"/>
</dbReference>
<dbReference type="InterPro" id="IPR020568">
    <property type="entry name" value="Ribosomal_Su5_D2-typ_SF"/>
</dbReference>
<dbReference type="AlphaFoldDB" id="D3SLS5"/>
<keyword evidence="1 2" id="KW-0645">Protease</keyword>
<comment type="similarity">
    <text evidence="2">Belongs to the peptidase S16 family.</text>
</comment>
<feature type="domain" description="Lon proteolytic" evidence="3">
    <location>
        <begin position="553"/>
        <end position="748"/>
    </location>
</feature>
<organism evidence="4 5">
    <name type="scientific">Thermocrinis albus (strain DSM 14484 / JCM 11386 / HI 11/12)</name>
    <dbReference type="NCBI Taxonomy" id="638303"/>
    <lineage>
        <taxon>Bacteria</taxon>
        <taxon>Pseudomonadati</taxon>
        <taxon>Aquificota</taxon>
        <taxon>Aquificia</taxon>
        <taxon>Aquificales</taxon>
        <taxon>Aquificaceae</taxon>
        <taxon>Thermocrinis</taxon>
    </lineage>
</organism>
<dbReference type="Gene3D" id="1.10.8.60">
    <property type="match status" value="1"/>
</dbReference>
<dbReference type="InterPro" id="IPR027417">
    <property type="entry name" value="P-loop_NTPase"/>
</dbReference>
<dbReference type="Pfam" id="PF20437">
    <property type="entry name" value="LonC_helical"/>
    <property type="match status" value="1"/>
</dbReference>
<gene>
    <name evidence="4" type="ordered locus">Thal_1073</name>
</gene>
<dbReference type="InterPro" id="IPR008269">
    <property type="entry name" value="Lon_proteolytic"/>
</dbReference>
<proteinExistence type="inferred from homology"/>
<dbReference type="STRING" id="638303.Thal_1073"/>
<dbReference type="Proteomes" id="UP000002043">
    <property type="component" value="Chromosome"/>
</dbReference>
<dbReference type="GO" id="GO:0004252">
    <property type="term" value="F:serine-type endopeptidase activity"/>
    <property type="evidence" value="ECO:0007669"/>
    <property type="project" value="UniProtKB-UniRule"/>
</dbReference>
<dbReference type="GO" id="GO:0006508">
    <property type="term" value="P:proteolysis"/>
    <property type="evidence" value="ECO:0007669"/>
    <property type="project" value="UniProtKB-KW"/>
</dbReference>
<sequence length="780" mass="88442">MRELRAEDLILDVKFNTSTAEVESAEIFIGQDRVKRAFQVALSTWNEGYNIYVSGPESIGRTTYTLQRLMEAAKDQPVPEDICYVHNFDDPLKPLCLLLPAGMGKKLAEEIDRALETLKVELPRAFESKEYEEELAHIGKQVEEKRQKLLDKMAEEARHYGLGVVLTPAGIKLLPLMGKRLIPEEEIYADNRLMEAYEKNLSAFEEKFRDYMRELRELDHFYMEKVFQLKEKVARYVVEKALGRCEERYCHIPQVETFLARLKEELVRNVDLFLSWKSAEANPEWRKALERNFRRFRINVLVDNSHLKGAPVILEEVPSFPALFGKVSYSMEMGVLYADHMSLSPGSLHKARGGYLVVRVLDLLKNPFLWDAFKKVIMHGKIHMQGYPLEDMLVPYVGITPEPTPATLKVALIGDPLTYHLLSLYDPEFGRLFKVKAEFDPVVDLSEEKLRLFPQVIRKVVEKEGLKHVSADGLEELARYAIKLAGNRKKMSVVMGPLVDLLREAQIFSGDSPFIRGEHVKRAYREKVYRSNLLEEKIQKAIKEGKLFIDIEGSKVGQVNGLSVYDLGDISFGKPTRITASVYMGEKGIINIEREVELSGPIHSKGVLILSGYIGNTYGRDIPLHLTCNITFEQSYEEVEGDSASVAELVAILSAIAEVPVRQDIAITGSVDQRGNVQPVGGIKEKVEGFYKVCKLMGLTGTQGVVLPEANVDDLVLEDELIEAVDKGLFHIYAVRHVDEVIELLTHMKAEQFHRLVRRKLVDLLKKSLKPKKNGGMKDG</sequence>
<dbReference type="Pfam" id="PF20436">
    <property type="entry name" value="LonB_AAA-LID"/>
    <property type="match status" value="1"/>
</dbReference>
<dbReference type="EC" id="3.4.21.53" evidence="2"/>
<dbReference type="Gene3D" id="3.40.50.300">
    <property type="entry name" value="P-loop containing nucleotide triphosphate hydrolases"/>
    <property type="match status" value="2"/>
</dbReference>
<name>D3SLS5_THEAH</name>
<dbReference type="HOGENOM" id="CLU_014785_0_1_0"/>
<feature type="active site" evidence="2">
    <location>
        <position position="643"/>
    </location>
</feature>
<keyword evidence="5" id="KW-1185">Reference proteome</keyword>
<accession>D3SLS5</accession>
<dbReference type="GO" id="GO:0005524">
    <property type="term" value="F:ATP binding"/>
    <property type="evidence" value="ECO:0007669"/>
    <property type="project" value="InterPro"/>
</dbReference>
<dbReference type="InterPro" id="IPR014721">
    <property type="entry name" value="Ribsml_uS5_D2-typ_fold_subgr"/>
</dbReference>
<dbReference type="Pfam" id="PF05362">
    <property type="entry name" value="Lon_C"/>
    <property type="match status" value="1"/>
</dbReference>
<keyword evidence="2" id="KW-0378">Hydrolase</keyword>
<dbReference type="GO" id="GO:0030163">
    <property type="term" value="P:protein catabolic process"/>
    <property type="evidence" value="ECO:0007669"/>
    <property type="project" value="InterPro"/>
</dbReference>
<comment type="catalytic activity">
    <reaction evidence="2">
        <text>Hydrolysis of proteins in presence of ATP.</text>
        <dbReference type="EC" id="3.4.21.53"/>
    </reaction>
</comment>
<evidence type="ECO:0000313" key="4">
    <source>
        <dbReference type="EMBL" id="ADC89705.1"/>
    </source>
</evidence>
<dbReference type="SUPFAM" id="SSF54211">
    <property type="entry name" value="Ribosomal protein S5 domain 2-like"/>
    <property type="match status" value="1"/>
</dbReference>